<dbReference type="PANTHER" id="PTHR30185:SF15">
    <property type="entry name" value="CRYPTIC BETA-GLUCOSIDE BGL OPERON ANTITERMINATOR"/>
    <property type="match status" value="1"/>
</dbReference>
<evidence type="ECO:0000313" key="3">
    <source>
        <dbReference type="EMBL" id="KGJ54327.1"/>
    </source>
</evidence>
<dbReference type="SUPFAM" id="SSF63520">
    <property type="entry name" value="PTS-regulatory domain, PRD"/>
    <property type="match status" value="2"/>
</dbReference>
<sequence length="278" mass="32851">MKVIKKINNNVAVCIDNDGHELIAFGKGIGFPKIPYELTDLNKIWRTYYGINPSYLGLLNEISEDVFALSIKITDQAKMRIMNEINSNIVFTLADHINFAIDRYKKNMDIKMPFVYDIQYLYENEMYIGEFAVKLINKEMNVHLSKDEAVSIALHFINAENMQRNETDEVNEKQIINDLTNMIEEDFAIHIDKEGFNYSRFVSHLQYLLKRREEDTAIASENKKMYDYMREAYENTFHCVLHIKEYLIEALDWTLSEEELLYLMLHINRLCSREDCNH</sequence>
<dbReference type="SMART" id="SM01061">
    <property type="entry name" value="CAT_RBD"/>
    <property type="match status" value="1"/>
</dbReference>
<name>A0A099IAY7_CLOIN</name>
<dbReference type="Pfam" id="PF00874">
    <property type="entry name" value="PRD"/>
    <property type="match status" value="2"/>
</dbReference>
<dbReference type="Gene3D" id="1.10.1790.10">
    <property type="entry name" value="PRD domain"/>
    <property type="match status" value="2"/>
</dbReference>
<organism evidence="3 4">
    <name type="scientific">Clostridium innocuum</name>
    <dbReference type="NCBI Taxonomy" id="1522"/>
    <lineage>
        <taxon>Bacteria</taxon>
        <taxon>Bacillati</taxon>
        <taxon>Bacillota</taxon>
        <taxon>Clostridia</taxon>
        <taxon>Eubacteriales</taxon>
        <taxon>Clostridiaceae</taxon>
        <taxon>Clostridium</taxon>
    </lineage>
</organism>
<gene>
    <name evidence="3" type="ORF">CIAN88_04090</name>
</gene>
<reference evidence="3 4" key="1">
    <citation type="submission" date="2014-08" db="EMBL/GenBank/DDBJ databases">
        <title>Clostridium innocuum, an unnegligible vancomycin-resistant pathogen causing extra-intestinal infections.</title>
        <authorList>
            <person name="Feng Y."/>
            <person name="Chiu C.-H."/>
        </authorList>
    </citation>
    <scope>NUCLEOTIDE SEQUENCE [LARGE SCALE GENOMIC DNA]</scope>
    <source>
        <strain evidence="3 4">AN88</strain>
    </source>
</reference>
<dbReference type="InterPro" id="IPR004341">
    <property type="entry name" value="CAT_RNA-bd_dom"/>
</dbReference>
<dbReference type="AlphaFoldDB" id="A0A099IAY7"/>
<dbReference type="Pfam" id="PF03123">
    <property type="entry name" value="CAT_RBD"/>
    <property type="match status" value="1"/>
</dbReference>
<feature type="domain" description="PRD" evidence="2">
    <location>
        <begin position="167"/>
        <end position="277"/>
    </location>
</feature>
<dbReference type="Proteomes" id="UP000030008">
    <property type="component" value="Unassembled WGS sequence"/>
</dbReference>
<dbReference type="InterPro" id="IPR011608">
    <property type="entry name" value="PRD"/>
</dbReference>
<dbReference type="SUPFAM" id="SSF50151">
    <property type="entry name" value="SacY-like RNA-binding domain"/>
    <property type="match status" value="1"/>
</dbReference>
<evidence type="ECO:0000259" key="2">
    <source>
        <dbReference type="PROSITE" id="PS51372"/>
    </source>
</evidence>
<accession>A0A099IAY7</accession>
<proteinExistence type="predicted"/>
<evidence type="ECO:0000313" key="4">
    <source>
        <dbReference type="Proteomes" id="UP000030008"/>
    </source>
</evidence>
<protein>
    <submittedName>
        <fullName evidence="3">Transcription antiterminator LicT</fullName>
    </submittedName>
</protein>
<feature type="domain" description="PRD" evidence="2">
    <location>
        <begin position="61"/>
        <end position="166"/>
    </location>
</feature>
<dbReference type="RefSeq" id="WP_008727902.1">
    <property type="nucleotide sequence ID" value="NZ_CACRTE010000008.1"/>
</dbReference>
<dbReference type="PROSITE" id="PS51372">
    <property type="entry name" value="PRD_2"/>
    <property type="match status" value="2"/>
</dbReference>
<dbReference type="EMBL" id="JQIF01000017">
    <property type="protein sequence ID" value="KGJ54327.1"/>
    <property type="molecule type" value="Genomic_DNA"/>
</dbReference>
<dbReference type="InterPro" id="IPR036650">
    <property type="entry name" value="CAT_RNA-bd_dom_sf"/>
</dbReference>
<keyword evidence="1" id="KW-0677">Repeat</keyword>
<dbReference type="InterPro" id="IPR036634">
    <property type="entry name" value="PRD_sf"/>
</dbReference>
<dbReference type="GO" id="GO:0006355">
    <property type="term" value="P:regulation of DNA-templated transcription"/>
    <property type="evidence" value="ECO:0007669"/>
    <property type="project" value="InterPro"/>
</dbReference>
<dbReference type="PANTHER" id="PTHR30185">
    <property type="entry name" value="CRYPTIC BETA-GLUCOSIDE BGL OPERON ANTITERMINATOR"/>
    <property type="match status" value="1"/>
</dbReference>
<comment type="caution">
    <text evidence="3">The sequence shown here is derived from an EMBL/GenBank/DDBJ whole genome shotgun (WGS) entry which is preliminary data.</text>
</comment>
<evidence type="ECO:0000256" key="1">
    <source>
        <dbReference type="ARBA" id="ARBA00022737"/>
    </source>
</evidence>
<dbReference type="InterPro" id="IPR050661">
    <property type="entry name" value="BglG_antiterminators"/>
</dbReference>
<dbReference type="Gene3D" id="2.30.24.10">
    <property type="entry name" value="CAT RNA-binding domain"/>
    <property type="match status" value="1"/>
</dbReference>
<dbReference type="GO" id="GO:0003723">
    <property type="term" value="F:RNA binding"/>
    <property type="evidence" value="ECO:0007669"/>
    <property type="project" value="InterPro"/>
</dbReference>